<dbReference type="Proteomes" id="UP000176902">
    <property type="component" value="Unassembled WGS sequence"/>
</dbReference>
<keyword evidence="3 6" id="KW-0812">Transmembrane</keyword>
<dbReference type="AlphaFoldDB" id="A0A1F5JR96"/>
<feature type="transmembrane region" description="Helical" evidence="6">
    <location>
        <begin position="159"/>
        <end position="179"/>
    </location>
</feature>
<dbReference type="InterPro" id="IPR000620">
    <property type="entry name" value="EamA_dom"/>
</dbReference>
<feature type="domain" description="EamA" evidence="7">
    <location>
        <begin position="160"/>
        <end position="293"/>
    </location>
</feature>
<comment type="similarity">
    <text evidence="2">Belongs to the EamA transporter family.</text>
</comment>
<organism evidence="8 9">
    <name type="scientific">Candidatus Daviesbacteria bacterium RIFCSPHIGHO2_02_FULL_36_13</name>
    <dbReference type="NCBI Taxonomy" id="1797768"/>
    <lineage>
        <taxon>Bacteria</taxon>
        <taxon>Candidatus Daviesiibacteriota</taxon>
    </lineage>
</organism>
<evidence type="ECO:0000259" key="7">
    <source>
        <dbReference type="Pfam" id="PF00892"/>
    </source>
</evidence>
<keyword evidence="5 6" id="KW-0472">Membrane</keyword>
<protein>
    <recommendedName>
        <fullName evidence="7">EamA domain-containing protein</fullName>
    </recommendedName>
</protein>
<feature type="domain" description="EamA" evidence="7">
    <location>
        <begin position="9"/>
        <end position="144"/>
    </location>
</feature>
<dbReference type="GO" id="GO:0016020">
    <property type="term" value="C:membrane"/>
    <property type="evidence" value="ECO:0007669"/>
    <property type="project" value="UniProtKB-SubCell"/>
</dbReference>
<feature type="transmembrane region" description="Helical" evidence="6">
    <location>
        <begin position="129"/>
        <end position="147"/>
    </location>
</feature>
<comment type="subcellular location">
    <subcellularLocation>
        <location evidence="1">Membrane</location>
        <topology evidence="1">Multi-pass membrane protein</topology>
    </subcellularLocation>
</comment>
<feature type="transmembrane region" description="Helical" evidence="6">
    <location>
        <begin position="186"/>
        <end position="209"/>
    </location>
</feature>
<evidence type="ECO:0000256" key="6">
    <source>
        <dbReference type="SAM" id="Phobius"/>
    </source>
</evidence>
<keyword evidence="4 6" id="KW-1133">Transmembrane helix</keyword>
<feature type="transmembrane region" description="Helical" evidence="6">
    <location>
        <begin position="34"/>
        <end position="56"/>
    </location>
</feature>
<feature type="transmembrane region" description="Helical" evidence="6">
    <location>
        <begin position="221"/>
        <end position="244"/>
    </location>
</feature>
<sequence>MFKNFKNLGPALIVFAAILWSIDGILRRSLYSLPAPVVVFYEHLIGFIILFPLLIPHIKLVKKIKPKVWGAFFWVTLLGSILGTIFYTSALGMVNYIQFSAVVLLQQTQPLFAVFFAGLILKEKIDKKFFLYLVLALAGAYLVSFPNLSVNWQDDSKTIMAALLAMGAAFAWGSSTAFGRYGLLEVPAILGTGLRFGLATILGILAVYLTGSQGSLMALDLTQWFTLMIIALSTGMVALAIYYYGLKKTPAHISAICELTWPVSAIAIDYFYFQKPLSETQILGALILTLTILKVTRLARKTL</sequence>
<evidence type="ECO:0000256" key="1">
    <source>
        <dbReference type="ARBA" id="ARBA00004141"/>
    </source>
</evidence>
<evidence type="ECO:0000313" key="8">
    <source>
        <dbReference type="EMBL" id="OGE31161.1"/>
    </source>
</evidence>
<dbReference type="STRING" id="1797768.A3C59_04105"/>
<dbReference type="SUPFAM" id="SSF103481">
    <property type="entry name" value="Multidrug resistance efflux transporter EmrE"/>
    <property type="match status" value="2"/>
</dbReference>
<evidence type="ECO:0000313" key="9">
    <source>
        <dbReference type="Proteomes" id="UP000176902"/>
    </source>
</evidence>
<evidence type="ECO:0000256" key="3">
    <source>
        <dbReference type="ARBA" id="ARBA00022692"/>
    </source>
</evidence>
<reference evidence="8 9" key="1">
    <citation type="journal article" date="2016" name="Nat. Commun.">
        <title>Thousands of microbial genomes shed light on interconnected biogeochemical processes in an aquifer system.</title>
        <authorList>
            <person name="Anantharaman K."/>
            <person name="Brown C.T."/>
            <person name="Hug L.A."/>
            <person name="Sharon I."/>
            <person name="Castelle C.J."/>
            <person name="Probst A.J."/>
            <person name="Thomas B.C."/>
            <person name="Singh A."/>
            <person name="Wilkins M.J."/>
            <person name="Karaoz U."/>
            <person name="Brodie E.L."/>
            <person name="Williams K.H."/>
            <person name="Hubbard S.S."/>
            <person name="Banfield J.F."/>
        </authorList>
    </citation>
    <scope>NUCLEOTIDE SEQUENCE [LARGE SCALE GENOMIC DNA]</scope>
</reference>
<dbReference type="InterPro" id="IPR050638">
    <property type="entry name" value="AA-Vitamin_Transporters"/>
</dbReference>
<name>A0A1F5JR96_9BACT</name>
<dbReference type="InterPro" id="IPR037185">
    <property type="entry name" value="EmrE-like"/>
</dbReference>
<feature type="transmembrane region" description="Helical" evidence="6">
    <location>
        <begin position="68"/>
        <end position="90"/>
    </location>
</feature>
<evidence type="ECO:0000256" key="5">
    <source>
        <dbReference type="ARBA" id="ARBA00023136"/>
    </source>
</evidence>
<evidence type="ECO:0000256" key="4">
    <source>
        <dbReference type="ARBA" id="ARBA00022989"/>
    </source>
</evidence>
<accession>A0A1F5JR96</accession>
<evidence type="ECO:0000256" key="2">
    <source>
        <dbReference type="ARBA" id="ARBA00007362"/>
    </source>
</evidence>
<gene>
    <name evidence="8" type="ORF">A3C59_04105</name>
</gene>
<dbReference type="PANTHER" id="PTHR32322:SF2">
    <property type="entry name" value="EAMA DOMAIN-CONTAINING PROTEIN"/>
    <property type="match status" value="1"/>
</dbReference>
<dbReference type="Pfam" id="PF00892">
    <property type="entry name" value="EamA"/>
    <property type="match status" value="2"/>
</dbReference>
<feature type="transmembrane region" description="Helical" evidence="6">
    <location>
        <begin position="96"/>
        <end position="117"/>
    </location>
</feature>
<dbReference type="EMBL" id="MFCV01000043">
    <property type="protein sequence ID" value="OGE31161.1"/>
    <property type="molecule type" value="Genomic_DNA"/>
</dbReference>
<dbReference type="PANTHER" id="PTHR32322">
    <property type="entry name" value="INNER MEMBRANE TRANSPORTER"/>
    <property type="match status" value="1"/>
</dbReference>
<comment type="caution">
    <text evidence="8">The sequence shown here is derived from an EMBL/GenBank/DDBJ whole genome shotgun (WGS) entry which is preliminary data.</text>
</comment>
<proteinExistence type="inferred from homology"/>